<dbReference type="NCBIfam" id="TIGR03263">
    <property type="entry name" value="guanyl_kin"/>
    <property type="match status" value="1"/>
</dbReference>
<keyword evidence="5 11" id="KW-0808">Transferase</keyword>
<feature type="domain" description="Guanylate kinase-like" evidence="12">
    <location>
        <begin position="5"/>
        <end position="183"/>
    </location>
</feature>
<comment type="caution">
    <text evidence="13">The sequence shown here is derived from an EMBL/GenBank/DDBJ whole genome shotgun (WGS) entry which is preliminary data.</text>
</comment>
<comment type="subcellular location">
    <subcellularLocation>
        <location evidence="11">Cytoplasm</location>
    </subcellularLocation>
</comment>
<protein>
    <recommendedName>
        <fullName evidence="4 11">Guanylate kinase</fullName>
        <ecNumber evidence="3 11">2.7.4.8</ecNumber>
    </recommendedName>
    <alternativeName>
        <fullName evidence="9 11">GMP kinase</fullName>
    </alternativeName>
</protein>
<proteinExistence type="inferred from homology"/>
<keyword evidence="11" id="KW-0963">Cytoplasm</keyword>
<evidence type="ECO:0000256" key="5">
    <source>
        <dbReference type="ARBA" id="ARBA00022679"/>
    </source>
</evidence>
<keyword evidence="14" id="KW-1185">Reference proteome</keyword>
<accession>A0A4Y7RBN6</accession>
<dbReference type="Proteomes" id="UP000298324">
    <property type="component" value="Unassembled WGS sequence"/>
</dbReference>
<feature type="binding site" evidence="11">
    <location>
        <begin position="12"/>
        <end position="19"/>
    </location>
    <ligand>
        <name>ATP</name>
        <dbReference type="ChEBI" id="CHEBI:30616"/>
    </ligand>
</feature>
<dbReference type="RefSeq" id="WP_190258493.1">
    <property type="nucleotide sequence ID" value="NZ_QFGA01000002.1"/>
</dbReference>
<comment type="function">
    <text evidence="1 11">Essential for recycling GMP and indirectly, cGMP.</text>
</comment>
<dbReference type="Pfam" id="PF00625">
    <property type="entry name" value="Guanylate_kin"/>
    <property type="match status" value="1"/>
</dbReference>
<dbReference type="GO" id="GO:0005524">
    <property type="term" value="F:ATP binding"/>
    <property type="evidence" value="ECO:0007669"/>
    <property type="project" value="UniProtKB-UniRule"/>
</dbReference>
<keyword evidence="7 11" id="KW-0418">Kinase</keyword>
<evidence type="ECO:0000259" key="12">
    <source>
        <dbReference type="PROSITE" id="PS50052"/>
    </source>
</evidence>
<organism evidence="13 14">
    <name type="scientific">Pelotomaculum schinkii</name>
    <dbReference type="NCBI Taxonomy" id="78350"/>
    <lineage>
        <taxon>Bacteria</taxon>
        <taxon>Bacillati</taxon>
        <taxon>Bacillota</taxon>
        <taxon>Clostridia</taxon>
        <taxon>Eubacteriales</taxon>
        <taxon>Desulfotomaculaceae</taxon>
        <taxon>Pelotomaculum</taxon>
    </lineage>
</organism>
<evidence type="ECO:0000256" key="11">
    <source>
        <dbReference type="HAMAP-Rule" id="MF_00328"/>
    </source>
</evidence>
<dbReference type="GO" id="GO:0004385">
    <property type="term" value="F:GMP kinase activity"/>
    <property type="evidence" value="ECO:0007669"/>
    <property type="project" value="UniProtKB-UniRule"/>
</dbReference>
<sequence>MGKKGLLLIISGPSGAGKGTIVKALQREIPTLIVSISATTRQARGGEVDGVDYFFLERDIFNKMIDEGQLLEWAQVYGNYYGTPRHFVLEALERGNDVILEIDIQGALQVKKKLPEAVLIFIAPPSRTELQQRLFGRKSDSREEIEKRLQCMAGEMKLAAGYDYIVVNDSIRRAIDNIRAIILAEKCRTWRLQPIIDHLSQLGG</sequence>
<dbReference type="InterPro" id="IPR020590">
    <property type="entry name" value="Guanylate_kinase_CS"/>
</dbReference>
<dbReference type="AlphaFoldDB" id="A0A4Y7RBN6"/>
<evidence type="ECO:0000256" key="10">
    <source>
        <dbReference type="ARBA" id="ARBA00048594"/>
    </source>
</evidence>
<dbReference type="CDD" id="cd00071">
    <property type="entry name" value="GMPK"/>
    <property type="match status" value="1"/>
</dbReference>
<dbReference type="EC" id="2.7.4.8" evidence="3 11"/>
<dbReference type="PANTHER" id="PTHR23117">
    <property type="entry name" value="GUANYLATE KINASE-RELATED"/>
    <property type="match status" value="1"/>
</dbReference>
<reference evidence="13 14" key="1">
    <citation type="journal article" date="2018" name="Environ. Microbiol.">
        <title>Novel energy conservation strategies and behaviour of Pelotomaculum schinkii driving syntrophic propionate catabolism.</title>
        <authorList>
            <person name="Hidalgo-Ahumada C.A.P."/>
            <person name="Nobu M.K."/>
            <person name="Narihiro T."/>
            <person name="Tamaki H."/>
            <person name="Liu W.T."/>
            <person name="Kamagata Y."/>
            <person name="Stams A.J.M."/>
            <person name="Imachi H."/>
            <person name="Sousa D.Z."/>
        </authorList>
    </citation>
    <scope>NUCLEOTIDE SEQUENCE [LARGE SCALE GENOMIC DNA]</scope>
    <source>
        <strain evidence="13 14">HH</strain>
    </source>
</reference>
<evidence type="ECO:0000313" key="13">
    <source>
        <dbReference type="EMBL" id="TEB05747.1"/>
    </source>
</evidence>
<gene>
    <name evidence="11 13" type="primary">gmk</name>
    <name evidence="13" type="ORF">Psch_02788</name>
</gene>
<dbReference type="InterPro" id="IPR008144">
    <property type="entry name" value="Guanylate_kin-like_dom"/>
</dbReference>
<dbReference type="SMART" id="SM00072">
    <property type="entry name" value="GuKc"/>
    <property type="match status" value="1"/>
</dbReference>
<dbReference type="PANTHER" id="PTHR23117:SF13">
    <property type="entry name" value="GUANYLATE KINASE"/>
    <property type="match status" value="1"/>
</dbReference>
<dbReference type="InterPro" id="IPR008145">
    <property type="entry name" value="GK/Ca_channel_bsu"/>
</dbReference>
<evidence type="ECO:0000256" key="3">
    <source>
        <dbReference type="ARBA" id="ARBA00012961"/>
    </source>
</evidence>
<comment type="catalytic activity">
    <reaction evidence="10 11">
        <text>GMP + ATP = GDP + ADP</text>
        <dbReference type="Rhea" id="RHEA:20780"/>
        <dbReference type="ChEBI" id="CHEBI:30616"/>
        <dbReference type="ChEBI" id="CHEBI:58115"/>
        <dbReference type="ChEBI" id="CHEBI:58189"/>
        <dbReference type="ChEBI" id="CHEBI:456216"/>
        <dbReference type="EC" id="2.7.4.8"/>
    </reaction>
</comment>
<evidence type="ECO:0000256" key="6">
    <source>
        <dbReference type="ARBA" id="ARBA00022741"/>
    </source>
</evidence>
<comment type="similarity">
    <text evidence="2 11">Belongs to the guanylate kinase family.</text>
</comment>
<evidence type="ECO:0000256" key="8">
    <source>
        <dbReference type="ARBA" id="ARBA00022840"/>
    </source>
</evidence>
<evidence type="ECO:0000256" key="1">
    <source>
        <dbReference type="ARBA" id="ARBA00003531"/>
    </source>
</evidence>
<dbReference type="InterPro" id="IPR027417">
    <property type="entry name" value="P-loop_NTPase"/>
</dbReference>
<evidence type="ECO:0000256" key="9">
    <source>
        <dbReference type="ARBA" id="ARBA00030128"/>
    </source>
</evidence>
<evidence type="ECO:0000256" key="2">
    <source>
        <dbReference type="ARBA" id="ARBA00005790"/>
    </source>
</evidence>
<dbReference type="PROSITE" id="PS50052">
    <property type="entry name" value="GUANYLATE_KINASE_2"/>
    <property type="match status" value="1"/>
</dbReference>
<dbReference type="SUPFAM" id="SSF52540">
    <property type="entry name" value="P-loop containing nucleoside triphosphate hydrolases"/>
    <property type="match status" value="1"/>
</dbReference>
<keyword evidence="6 11" id="KW-0547">Nucleotide-binding</keyword>
<evidence type="ECO:0000256" key="7">
    <source>
        <dbReference type="ARBA" id="ARBA00022777"/>
    </source>
</evidence>
<name>A0A4Y7RBN6_9FIRM</name>
<dbReference type="Gene3D" id="3.30.63.10">
    <property type="entry name" value="Guanylate Kinase phosphate binding domain"/>
    <property type="match status" value="1"/>
</dbReference>
<evidence type="ECO:0000313" key="14">
    <source>
        <dbReference type="Proteomes" id="UP000298324"/>
    </source>
</evidence>
<dbReference type="HAMAP" id="MF_00328">
    <property type="entry name" value="Guanylate_kinase"/>
    <property type="match status" value="1"/>
</dbReference>
<dbReference type="FunFam" id="3.30.63.10:FF:000002">
    <property type="entry name" value="Guanylate kinase 1"/>
    <property type="match status" value="1"/>
</dbReference>
<dbReference type="Gene3D" id="3.40.50.300">
    <property type="entry name" value="P-loop containing nucleotide triphosphate hydrolases"/>
    <property type="match status" value="2"/>
</dbReference>
<evidence type="ECO:0000256" key="4">
    <source>
        <dbReference type="ARBA" id="ARBA00016296"/>
    </source>
</evidence>
<dbReference type="PROSITE" id="PS00856">
    <property type="entry name" value="GUANYLATE_KINASE_1"/>
    <property type="match status" value="1"/>
</dbReference>
<keyword evidence="8 11" id="KW-0067">ATP-binding</keyword>
<dbReference type="EMBL" id="QFGA01000002">
    <property type="protein sequence ID" value="TEB05747.1"/>
    <property type="molecule type" value="Genomic_DNA"/>
</dbReference>
<dbReference type="GO" id="GO:0005829">
    <property type="term" value="C:cytosol"/>
    <property type="evidence" value="ECO:0007669"/>
    <property type="project" value="TreeGrafter"/>
</dbReference>
<dbReference type="InterPro" id="IPR017665">
    <property type="entry name" value="Guanylate_kinase"/>
</dbReference>